<organism evidence="2">
    <name type="scientific">marine sediment metagenome</name>
    <dbReference type="NCBI Taxonomy" id="412755"/>
    <lineage>
        <taxon>unclassified sequences</taxon>
        <taxon>metagenomes</taxon>
        <taxon>ecological metagenomes</taxon>
    </lineage>
</organism>
<evidence type="ECO:0000313" key="2">
    <source>
        <dbReference type="EMBL" id="KKN29851.1"/>
    </source>
</evidence>
<reference evidence="2" key="1">
    <citation type="journal article" date="2015" name="Nature">
        <title>Complex archaea that bridge the gap between prokaryotes and eukaryotes.</title>
        <authorList>
            <person name="Spang A."/>
            <person name="Saw J.H."/>
            <person name="Jorgensen S.L."/>
            <person name="Zaremba-Niedzwiedzka K."/>
            <person name="Martijn J."/>
            <person name="Lind A.E."/>
            <person name="van Eijk R."/>
            <person name="Schleper C."/>
            <person name="Guy L."/>
            <person name="Ettema T.J."/>
        </authorList>
    </citation>
    <scope>NUCLEOTIDE SEQUENCE</scope>
</reference>
<feature type="domain" description="Large polyvalent protein associated" evidence="1">
    <location>
        <begin position="584"/>
        <end position="757"/>
    </location>
</feature>
<gene>
    <name evidence="2" type="ORF">LCGC14_0839800</name>
</gene>
<proteinExistence type="predicted"/>
<accession>A0A0F9RY49</accession>
<sequence length="1361" mass="154764">VKPLPPTKPVAITEVAPLPPEGATKRVFERIQIEPAEPSVKEKMRRGFHNFQVKVVDDLYAIKKFTEQTTKGGDELSIEENPYLLARLLKGVTSKSTVFLEQGTFGKKFWKIEKGKATPNFTGESLETILKDVQAPTQWRDFSTYLVSRRAVELSGRDIETGIELVDAQASITELESQYKNFPALAERVYKYQDNLMVYANEMGLVSKDLMTKLKKFGNYVPFYRVFNELQSKGFMGKKMANIASPIKRIKGSEREIINPLESIVKNTYTIINAADRNQVGIAMANLANQNPEIAELFERVDVPIAKVARVSAKELGVEIEGLSDEDAEKVVDIFRPSFFVRGDEVTVLINGEKAYFKVDPDVRDALLTLDRENIGLIGKVLGLPAKWLRAGATLSPDFMVRNPLRDQMTAFAYSNYGFLPGIDFMRGVAGIVRRDQDYQLFRLSGAEHSMMVSMDRQYLKKTFREIVEGKKFTDYVKRPLELFQIVSELGEKATRLGEFKGGTRRGAVPLEAGFSARSVSLDFAQAGTTARAVNRLIAFFNANIRGWGRMISSFKEHPTRTAFKVFVGITLPSILLYLANRDDPRWKEIPQWQKDLFWIVMTEDTIYRIPKPFELGIIFGSMPERFLEWLDNKDPEMLTEVMLNMAEAGSPGYIPTALLPIIENLANFSFFRGRSIVPASRKQMPPELQYTRWTGEFSKKVGELLNFSPAKIDNLINGWTGGLGRYATDILSGILKGTGISPDIPEPSPTQADIPVLKAFVVRNPFGSSSESVTTFYDKLEEYTQGEKFLKEMLSLGDIAKFEKFKASHPDLLFFHDFENDVAYSASARYLRKVARELSALRKKEDEIFKSKTMTSAEKRSLIDEIDKVRFEVARRALTLFPAEEPIILEKQLSEVDNKLGELIDDVPLLSLEEPDFYTTKKLSSDYSNILEAVPSGDIVDKKGVPKTVNAWYEKEQSESIQLSFVNTPIYRVDTDKELALLSKRQRELFRKYSALPEDKKDAFLEANPRLKENPRKEWLKANPIDNGRLAVWGQAKILSLEAYNEAKRLIDELDIPEDALPEFTLPPEGSVENYFKYTEQGEELGYNSWEVQLIIAQDNDLREFLGRQPIETPVRALELKIEQRGFIEGSLEHKEVEREVEALENNFTDKAAGEWVERGKVIDEFGASSAEAKLWLLDHPVTFREALNTGLLIDDGSEWDERILRIDVELGKLSEESDEFRDLSYKRDAISKDFPDNLIDTYVDWYETKRSGWDDDWFLQENKDFYNAMVTKGILQLRDFSKVPSKAIALKLAIYKGILGSQAKEDYRAQNPDLEWWKVNIDGLKPIGDRGDAGADISRQEKLSKDIAEGLARIKKLRE</sequence>
<comment type="caution">
    <text evidence="2">The sequence shown here is derived from an EMBL/GenBank/DDBJ whole genome shotgun (WGS) entry which is preliminary data.</text>
</comment>
<dbReference type="EMBL" id="LAZR01002453">
    <property type="protein sequence ID" value="KKN29851.1"/>
    <property type="molecule type" value="Genomic_DNA"/>
</dbReference>
<dbReference type="InterPro" id="IPR040561">
    <property type="entry name" value="LPD38"/>
</dbReference>
<feature type="non-terminal residue" evidence="2">
    <location>
        <position position="1"/>
    </location>
</feature>
<protein>
    <recommendedName>
        <fullName evidence="1">Large polyvalent protein associated domain-containing protein</fullName>
    </recommendedName>
</protein>
<evidence type="ECO:0000259" key="1">
    <source>
        <dbReference type="Pfam" id="PF18857"/>
    </source>
</evidence>
<dbReference type="Pfam" id="PF18857">
    <property type="entry name" value="LPD38"/>
    <property type="match status" value="1"/>
</dbReference>
<name>A0A0F9RY49_9ZZZZ</name>